<proteinExistence type="predicted"/>
<keyword evidence="6" id="KW-0833">Ubl conjugation pathway</keyword>
<evidence type="ECO:0000256" key="3">
    <source>
        <dbReference type="ARBA" id="ARBA00012483"/>
    </source>
</evidence>
<dbReference type="Gene3D" id="1.25.10.10">
    <property type="entry name" value="Leucine-rich Repeat Variant"/>
    <property type="match status" value="1"/>
</dbReference>
<dbReference type="SMART" id="SM00185">
    <property type="entry name" value="ARM"/>
    <property type="match status" value="5"/>
</dbReference>
<dbReference type="InterPro" id="IPR058678">
    <property type="entry name" value="ARM_PUB"/>
</dbReference>
<feature type="repeat" description="ARM" evidence="7">
    <location>
        <begin position="730"/>
        <end position="771"/>
    </location>
</feature>
<organism evidence="10 11">
    <name type="scientific">Musa balbisiana</name>
    <name type="common">Banana</name>
    <dbReference type="NCBI Taxonomy" id="52838"/>
    <lineage>
        <taxon>Eukaryota</taxon>
        <taxon>Viridiplantae</taxon>
        <taxon>Streptophyta</taxon>
        <taxon>Embryophyta</taxon>
        <taxon>Tracheophyta</taxon>
        <taxon>Spermatophyta</taxon>
        <taxon>Magnoliopsida</taxon>
        <taxon>Liliopsida</taxon>
        <taxon>Zingiberales</taxon>
        <taxon>Musaceae</taxon>
        <taxon>Musa</taxon>
    </lineage>
</organism>
<dbReference type="FunFam" id="1.25.10.10:FF:000082">
    <property type="entry name" value="RING-type E3 ubiquitin transferase"/>
    <property type="match status" value="1"/>
</dbReference>
<evidence type="ECO:0000256" key="6">
    <source>
        <dbReference type="ARBA" id="ARBA00022786"/>
    </source>
</evidence>
<dbReference type="InterPro" id="IPR016024">
    <property type="entry name" value="ARM-type_fold"/>
</dbReference>
<dbReference type="SUPFAM" id="SSF48371">
    <property type="entry name" value="ARM repeat"/>
    <property type="match status" value="1"/>
</dbReference>
<sequence>MLPEILLAAELTNHEGTMEIFLLEVLLDSITQFSLVSSNNNVKPELVQRYCQKIDQIIEQFEPVCNEIAASKITLDEQLVKVLKELDSAVNEARELVLSWFPMTSKIYFVLQIETTVTKIYSSTLEICQLVESLLLTPVASTALKSIEGFQHMDEEPISVVIEKAIRDQTEKDIPRQEHLDMISNFLSLSSNQELLMEAVALEKLKLKIGCNVTQAELENIDRIIALITYMHDCLVKSKQLQSINGVSIPADFCCPLSLELMSDPVIVASGQTYERAFIRKWLDQGFNVCPRTRQTLGHTNLIPNYTVKALIANWCESNNIKLPDPMKSISLNLPSSFLKPTDASATDLIVSHSGDATRVDRPRSPEPYVKVTTSQRDAHSSNGFPHETPHETYLHDKSVSPHHRSSSGSSPLQLANGSQANTSRISLVTTEGNKESSMEQRHVSSGSQTVNQPKQYSEPGQFPGHNWTDSASEAVSNNDHIEEPGDANMVSQVSSDLTHYSSDTSGELAQDAQASSAPQREPDFPPRLVDARARSQSMFRRPSVPRIISSQSMDSRPDLSGVESQVRKLIEDLKSDSADMQRTVTEELRLLAKHSMENRIVIANCGAISLLVGLLRSTDTKTQEHAVTALLNLSLNDNNKIAIGNADSIDPLIHVLETGNPEAKENSAATLYSLSVIEENKVRIGRSRAIGPLVELLANGTPRGKKDAATALFNLSIFHENKLRIVQAGAVRHLVELMDPAAGMVDKAVAVLSNLATIPEGRTAIGQAGGIPVLVEVVELGSARGKENAAAALLHLCTNSGRFCSLVLQEGAVPPLVALSQSGTPRAKEKAYLIKYTLLGIAIYGHRGMPVAMLAQALLSYFRNQRHGNAGRR</sequence>
<evidence type="ECO:0000313" key="11">
    <source>
        <dbReference type="Proteomes" id="UP000317650"/>
    </source>
</evidence>
<feature type="compositionally biased region" description="Polar residues" evidence="8">
    <location>
        <begin position="372"/>
        <end position="384"/>
    </location>
</feature>
<dbReference type="EC" id="2.3.2.27" evidence="3"/>
<evidence type="ECO:0000259" key="9">
    <source>
        <dbReference type="PROSITE" id="PS51698"/>
    </source>
</evidence>
<feature type="region of interest" description="Disordered" evidence="8">
    <location>
        <begin position="353"/>
        <end position="527"/>
    </location>
</feature>
<feature type="compositionally biased region" description="Polar residues" evidence="8">
    <location>
        <begin position="444"/>
        <end position="456"/>
    </location>
</feature>
<feature type="repeat" description="ARM" evidence="7">
    <location>
        <begin position="689"/>
        <end position="731"/>
    </location>
</feature>
<feature type="compositionally biased region" description="Polar residues" evidence="8">
    <location>
        <begin position="490"/>
        <end position="519"/>
    </location>
</feature>
<dbReference type="GO" id="GO:0016567">
    <property type="term" value="P:protein ubiquitination"/>
    <property type="evidence" value="ECO:0007669"/>
    <property type="project" value="UniProtKB-UniPathway"/>
</dbReference>
<reference evidence="10 11" key="1">
    <citation type="journal article" date="2019" name="Nat. Plants">
        <title>Genome sequencing of Musa balbisiana reveals subgenome evolution and function divergence in polyploid bananas.</title>
        <authorList>
            <person name="Yao X."/>
        </authorList>
    </citation>
    <scope>NUCLEOTIDE SEQUENCE [LARGE SCALE GENOMIC DNA]</scope>
    <source>
        <strain evidence="11">cv. DH-PKW</strain>
        <tissue evidence="10">Leaves</tissue>
    </source>
</reference>
<dbReference type="SMART" id="SM00504">
    <property type="entry name" value="Ubox"/>
    <property type="match status" value="1"/>
</dbReference>
<dbReference type="InterPro" id="IPR011989">
    <property type="entry name" value="ARM-like"/>
</dbReference>
<dbReference type="STRING" id="52838.A0A4S8K8W4"/>
<feature type="compositionally biased region" description="Basic and acidic residues" evidence="8">
    <location>
        <begin position="433"/>
        <end position="443"/>
    </location>
</feature>
<dbReference type="FunFam" id="3.30.40.10:FF:000218">
    <property type="entry name" value="RING-type E3 ubiquitin transferase"/>
    <property type="match status" value="1"/>
</dbReference>
<dbReference type="Pfam" id="PF25598">
    <property type="entry name" value="ARM_PUB"/>
    <property type="match status" value="1"/>
</dbReference>
<dbReference type="UniPathway" id="UPA00143"/>
<protein>
    <recommendedName>
        <fullName evidence="3">RING-type E3 ubiquitin transferase</fullName>
        <ecNumber evidence="3">2.3.2.27</ecNumber>
    </recommendedName>
</protein>
<evidence type="ECO:0000313" key="10">
    <source>
        <dbReference type="EMBL" id="THU71442.1"/>
    </source>
</evidence>
<keyword evidence="4" id="KW-0808">Transferase</keyword>
<dbReference type="Pfam" id="PF25240">
    <property type="entry name" value="PUB2_N"/>
    <property type="match status" value="1"/>
</dbReference>
<dbReference type="PROSITE" id="PS51698">
    <property type="entry name" value="U_BOX"/>
    <property type="match status" value="1"/>
</dbReference>
<dbReference type="InterPro" id="IPR003613">
    <property type="entry name" value="Ubox_domain"/>
</dbReference>
<dbReference type="PANTHER" id="PTHR23315">
    <property type="entry name" value="U BOX DOMAIN-CONTAINING"/>
    <property type="match status" value="1"/>
</dbReference>
<accession>A0A4S8K8W4</accession>
<dbReference type="Gene3D" id="3.30.40.10">
    <property type="entry name" value="Zinc/RING finger domain, C3HC4 (zinc finger)"/>
    <property type="match status" value="1"/>
</dbReference>
<evidence type="ECO:0000256" key="1">
    <source>
        <dbReference type="ARBA" id="ARBA00000900"/>
    </source>
</evidence>
<comment type="caution">
    <text evidence="10">The sequence shown here is derived from an EMBL/GenBank/DDBJ whole genome shotgun (WGS) entry which is preliminary data.</text>
</comment>
<feature type="domain" description="U-box" evidence="9">
    <location>
        <begin position="248"/>
        <end position="322"/>
    </location>
</feature>
<evidence type="ECO:0000256" key="7">
    <source>
        <dbReference type="PROSITE-ProRule" id="PRU00259"/>
    </source>
</evidence>
<evidence type="ECO:0000256" key="2">
    <source>
        <dbReference type="ARBA" id="ARBA00004906"/>
    </source>
</evidence>
<dbReference type="Pfam" id="PF04564">
    <property type="entry name" value="U-box"/>
    <property type="match status" value="1"/>
</dbReference>
<comment type="pathway">
    <text evidence="2">Protein modification; protein ubiquitination.</text>
</comment>
<feature type="compositionally biased region" description="Basic and acidic residues" evidence="8">
    <location>
        <begin position="388"/>
        <end position="400"/>
    </location>
</feature>
<dbReference type="EMBL" id="PYDT01000001">
    <property type="protein sequence ID" value="THU71442.1"/>
    <property type="molecule type" value="Genomic_DNA"/>
</dbReference>
<dbReference type="Proteomes" id="UP000317650">
    <property type="component" value="Chromosome 4"/>
</dbReference>
<feature type="compositionally biased region" description="Basic and acidic residues" evidence="8">
    <location>
        <begin position="356"/>
        <end position="365"/>
    </location>
</feature>
<name>A0A4S8K8W4_MUSBA</name>
<dbReference type="PANTHER" id="PTHR23315:SF7">
    <property type="entry name" value="U-BOX DOMAIN-CONTAINING PROTEIN 4"/>
    <property type="match status" value="1"/>
</dbReference>
<dbReference type="InterPro" id="IPR013083">
    <property type="entry name" value="Znf_RING/FYVE/PHD"/>
</dbReference>
<keyword evidence="5" id="KW-0677">Repeat</keyword>
<dbReference type="InterPro" id="IPR045210">
    <property type="entry name" value="RING-Ubox_PUB"/>
</dbReference>
<dbReference type="SUPFAM" id="SSF57850">
    <property type="entry name" value="RING/U-box"/>
    <property type="match status" value="1"/>
</dbReference>
<evidence type="ECO:0000256" key="4">
    <source>
        <dbReference type="ARBA" id="ARBA00022679"/>
    </source>
</evidence>
<dbReference type="CDD" id="cd16664">
    <property type="entry name" value="RING-Ubox_PUB"/>
    <property type="match status" value="1"/>
</dbReference>
<feature type="compositionally biased region" description="Polar residues" evidence="8">
    <location>
        <begin position="413"/>
        <end position="432"/>
    </location>
</feature>
<dbReference type="InterPro" id="IPR057314">
    <property type="entry name" value="PUB2-4-like_N"/>
</dbReference>
<dbReference type="PROSITE" id="PS50176">
    <property type="entry name" value="ARM_REPEAT"/>
    <property type="match status" value="3"/>
</dbReference>
<dbReference type="InterPro" id="IPR000225">
    <property type="entry name" value="Armadillo"/>
</dbReference>
<dbReference type="GO" id="GO:0061630">
    <property type="term" value="F:ubiquitin protein ligase activity"/>
    <property type="evidence" value="ECO:0007669"/>
    <property type="project" value="UniProtKB-EC"/>
</dbReference>
<dbReference type="AlphaFoldDB" id="A0A4S8K8W4"/>
<gene>
    <name evidence="10" type="ORF">C4D60_Mb04t01470</name>
</gene>
<evidence type="ECO:0000256" key="5">
    <source>
        <dbReference type="ARBA" id="ARBA00022737"/>
    </source>
</evidence>
<evidence type="ECO:0000256" key="8">
    <source>
        <dbReference type="SAM" id="MobiDB-lite"/>
    </source>
</evidence>
<keyword evidence="11" id="KW-1185">Reference proteome</keyword>
<feature type="compositionally biased region" description="Polar residues" evidence="8">
    <location>
        <begin position="468"/>
        <end position="479"/>
    </location>
</feature>
<comment type="catalytic activity">
    <reaction evidence="1">
        <text>S-ubiquitinyl-[E2 ubiquitin-conjugating enzyme]-L-cysteine + [acceptor protein]-L-lysine = [E2 ubiquitin-conjugating enzyme]-L-cysteine + N(6)-ubiquitinyl-[acceptor protein]-L-lysine.</text>
        <dbReference type="EC" id="2.3.2.27"/>
    </reaction>
</comment>
<feature type="repeat" description="ARM" evidence="7">
    <location>
        <begin position="607"/>
        <end position="649"/>
    </location>
</feature>